<sequence>ADREHGVKKAIYWYKKAAESGSIWAKQKLNLLSK</sequence>
<proteinExistence type="predicted"/>
<organism evidence="1">
    <name type="scientific">hydrothermal vent metagenome</name>
    <dbReference type="NCBI Taxonomy" id="652676"/>
    <lineage>
        <taxon>unclassified sequences</taxon>
        <taxon>metagenomes</taxon>
        <taxon>ecological metagenomes</taxon>
    </lineage>
</organism>
<accession>A0A3B0Z0U1</accession>
<reference evidence="1" key="1">
    <citation type="submission" date="2018-06" db="EMBL/GenBank/DDBJ databases">
        <authorList>
            <person name="Zhirakovskaya E."/>
        </authorList>
    </citation>
    <scope>NUCLEOTIDE SEQUENCE</scope>
</reference>
<protein>
    <recommendedName>
        <fullName evidence="2">Sel1 repeat family protein</fullName>
    </recommendedName>
</protein>
<evidence type="ECO:0000313" key="1">
    <source>
        <dbReference type="EMBL" id="VAW74874.1"/>
    </source>
</evidence>
<evidence type="ECO:0008006" key="2">
    <source>
        <dbReference type="Google" id="ProtNLM"/>
    </source>
</evidence>
<dbReference type="AlphaFoldDB" id="A0A3B0Z0U1"/>
<name>A0A3B0Z0U1_9ZZZZ</name>
<dbReference type="EMBL" id="UOFN01000041">
    <property type="protein sequence ID" value="VAW74874.1"/>
    <property type="molecule type" value="Genomic_DNA"/>
</dbReference>
<feature type="non-terminal residue" evidence="1">
    <location>
        <position position="1"/>
    </location>
</feature>
<gene>
    <name evidence="1" type="ORF">MNBD_GAMMA15-1180</name>
</gene>